<proteinExistence type="predicted"/>
<gene>
    <name evidence="3" type="ORF">ELX58_03300</name>
</gene>
<feature type="domain" description="Type III restriction enzyme C-terminal endonuclease" evidence="2">
    <location>
        <begin position="852"/>
        <end position="955"/>
    </location>
</feature>
<dbReference type="InterPro" id="IPR006935">
    <property type="entry name" value="Helicase/UvrB_N"/>
</dbReference>
<dbReference type="REBASE" id="309545">
    <property type="entry name" value="Lsp75ORF3305P"/>
</dbReference>
<organism evidence="3 4">
    <name type="scientific">Acetilactobacillus jinshanensis</name>
    <dbReference type="NCBI Taxonomy" id="1720083"/>
    <lineage>
        <taxon>Bacteria</taxon>
        <taxon>Bacillati</taxon>
        <taxon>Bacillota</taxon>
        <taxon>Bacilli</taxon>
        <taxon>Lactobacillales</taxon>
        <taxon>Lactobacillaceae</taxon>
        <taxon>Acetilactobacillus</taxon>
    </lineage>
</organism>
<keyword evidence="3" id="KW-0255">Endonuclease</keyword>
<keyword evidence="4" id="KW-1185">Reference proteome</keyword>
<evidence type="ECO:0000259" key="1">
    <source>
        <dbReference type="Pfam" id="PF04851"/>
    </source>
</evidence>
<evidence type="ECO:0000259" key="2">
    <source>
        <dbReference type="Pfam" id="PF19778"/>
    </source>
</evidence>
<dbReference type="EMBL" id="CP034726">
    <property type="protein sequence ID" value="QBP18181.1"/>
    <property type="molecule type" value="Genomic_DNA"/>
</dbReference>
<dbReference type="NCBIfam" id="NF012027">
    <property type="entry name" value="PRK15483.1"/>
    <property type="match status" value="1"/>
</dbReference>
<accession>A0A4P6ZK86</accession>
<dbReference type="AlphaFoldDB" id="A0A4P6ZK86"/>
<sequence length="976" mass="114645">MKLKLENLRYEKDAINAIVKSFKGIDKNSNFSYSNPLIKHRYDTNAKLTPNIDIKMTTGTGKTFVYTQMMYELNWKYGLFKFILLVPSPAIKEGSKTFMTSQESRRYFKQYYGHVNLDVHTINAGDFNSKSGRKYFPSKLSTFINTTHQNNQIEVLIINADMLRTKNMQRDDYDQTLLNGFTCPMTGLKAIKPVVIIDEPQRFPRNKKYYKYMTRLHPQMVVRFGATFPKLNGKTDFYRGYPQYNLNIVKSFNKNLIKAIDVYYPDFPENKAINRLKVSFKNRNKTLCLTNVHNHKYTEIDEGEPLKVTGGIPIKYEGEKKLSNGLILAKDQELVPGTFTTNYQNRLIKDAINKHFNIEQENFIRGNNLQLPKIKTITLFFIDSIDSYGRKKKAGEGREYGWLAKSFTKLLNAKLESLIDKYQYKSHYREKEYLQYLIATKKSLNSHAQKVHAGYFSDDRSAGKNNKVIQDEVDDILKNKKKMLTFKDNNNWNLRRFIFSKWTLREGWDNPNVFVIAKLRTSGSEISKFQEVGRGLRIPVDEFGNRVNDQEFRLAFLVGYDEKDFAKKLTNEANEDNRDYWNSKKFTSSMSNLITKNYPSVGNKNNLFASLINKGIINYKGYFKEHGIERLTEKYSILNTYRFNHDKVVNRNKQHGPKTKVKLVKRNWNKIKPLWNVLSNNYMIKYKNIRNLDNIILDTLNNKGDLFTTESYITNKNSVDVKNNKVVMTDTQEEEKSNVIVPYGKFIEQISKSTKLPIFLLHRCIYKYLINKYKSKQDVERYLNISTINNICNALNNVLGYKLINNYDYEKLNFLNATNSIYNINTNTFSDYVNASWVGTESDKNYHEDYRYLYKTPPIRYDSIHPEKQLLKINYKDPVVVFGKLPRNSIRIPKFDGGTTTPDFVYFIKTKHTKCYLLVETKAPNMRKRDKDIILIQKKFLNKFKRYHIYYKMATNKEQVTNFLNKLYGKNKEKGD</sequence>
<dbReference type="RefSeq" id="WP_133441742.1">
    <property type="nucleotide sequence ID" value="NZ_CP034726.1"/>
</dbReference>
<dbReference type="InterPro" id="IPR045572">
    <property type="entry name" value="RE_endonuc_C"/>
</dbReference>
<dbReference type="GO" id="GO:0005524">
    <property type="term" value="F:ATP binding"/>
    <property type="evidence" value="ECO:0007669"/>
    <property type="project" value="InterPro"/>
</dbReference>
<dbReference type="Gene3D" id="3.40.50.300">
    <property type="entry name" value="P-loop containing nucleotide triphosphate hydrolases"/>
    <property type="match status" value="2"/>
</dbReference>
<dbReference type="GO" id="GO:0015668">
    <property type="term" value="F:type III site-specific deoxyribonuclease activity"/>
    <property type="evidence" value="ECO:0007669"/>
    <property type="project" value="InterPro"/>
</dbReference>
<dbReference type="SUPFAM" id="SSF52540">
    <property type="entry name" value="P-loop containing nucleoside triphosphate hydrolases"/>
    <property type="match status" value="2"/>
</dbReference>
<evidence type="ECO:0000313" key="3">
    <source>
        <dbReference type="EMBL" id="QBP18181.1"/>
    </source>
</evidence>
<feature type="domain" description="Helicase/UvrB N-terminal" evidence="1">
    <location>
        <begin position="8"/>
        <end position="229"/>
    </location>
</feature>
<dbReference type="Pfam" id="PF19778">
    <property type="entry name" value="RE_endonuc"/>
    <property type="match status" value="1"/>
</dbReference>
<keyword evidence="3" id="KW-0378">Hydrolase</keyword>
<dbReference type="Pfam" id="PF04851">
    <property type="entry name" value="ResIII"/>
    <property type="match status" value="1"/>
</dbReference>
<dbReference type="OrthoDB" id="9804145at2"/>
<dbReference type="Proteomes" id="UP000294321">
    <property type="component" value="Chromosome"/>
</dbReference>
<evidence type="ECO:0000313" key="4">
    <source>
        <dbReference type="Proteomes" id="UP000294321"/>
    </source>
</evidence>
<dbReference type="GO" id="GO:0003677">
    <property type="term" value="F:DNA binding"/>
    <property type="evidence" value="ECO:0007669"/>
    <property type="project" value="InterPro"/>
</dbReference>
<dbReference type="KEGG" id="lji:ELX58_03300"/>
<reference evidence="4" key="1">
    <citation type="submission" date="2018-12" db="EMBL/GenBank/DDBJ databases">
        <title>A new species of lactobacillus.</title>
        <authorList>
            <person name="Jian Y."/>
            <person name="Xin L."/>
            <person name="Hong Z.J."/>
            <person name="Ming L.Z."/>
            <person name="Hong X.Z."/>
        </authorList>
    </citation>
    <scope>NUCLEOTIDE SEQUENCE [LARGE SCALE GENOMIC DNA]</scope>
    <source>
        <strain evidence="4">HSLZ-75</strain>
    </source>
</reference>
<protein>
    <submittedName>
        <fullName evidence="3">Type III restriction-modification system endonuclease</fullName>
    </submittedName>
</protein>
<keyword evidence="3" id="KW-0540">Nuclease</keyword>
<dbReference type="InterPro" id="IPR027417">
    <property type="entry name" value="P-loop_NTPase"/>
</dbReference>
<name>A0A4P6ZK86_9LACO</name>